<dbReference type="Proteomes" id="UP000611708">
    <property type="component" value="Unassembled WGS sequence"/>
</dbReference>
<comment type="caution">
    <text evidence="2">The sequence shown here is derived from an EMBL/GenBank/DDBJ whole genome shotgun (WGS) entry which is preliminary data.</text>
</comment>
<gene>
    <name evidence="2" type="ORF">I2H36_16185</name>
</gene>
<dbReference type="Pfam" id="PF01494">
    <property type="entry name" value="FAD_binding_3"/>
    <property type="match status" value="1"/>
</dbReference>
<keyword evidence="3" id="KW-1185">Reference proteome</keyword>
<dbReference type="GO" id="GO:0004497">
    <property type="term" value="F:monooxygenase activity"/>
    <property type="evidence" value="ECO:0007669"/>
    <property type="project" value="UniProtKB-KW"/>
</dbReference>
<accession>A0ABS0HVQ1</accession>
<evidence type="ECO:0000313" key="3">
    <source>
        <dbReference type="Proteomes" id="UP000611708"/>
    </source>
</evidence>
<proteinExistence type="predicted"/>
<dbReference type="EMBL" id="JADQDN010000009">
    <property type="protein sequence ID" value="MBF9197580.1"/>
    <property type="molecule type" value="Genomic_DNA"/>
</dbReference>
<dbReference type="InterPro" id="IPR050407">
    <property type="entry name" value="Geranylgeranyl_reductase"/>
</dbReference>
<feature type="domain" description="FAD-binding" evidence="1">
    <location>
        <begin position="9"/>
        <end position="130"/>
    </location>
</feature>
<keyword evidence="2" id="KW-0560">Oxidoreductase</keyword>
<keyword evidence="2" id="KW-0503">Monooxygenase</keyword>
<dbReference type="RefSeq" id="WP_196264943.1">
    <property type="nucleotide sequence ID" value="NZ_JADQDN010000009.1"/>
</dbReference>
<protein>
    <submittedName>
        <fullName evidence="2">FAD-dependent monooxygenase</fullName>
    </submittedName>
</protein>
<dbReference type="InterPro" id="IPR002938">
    <property type="entry name" value="FAD-bd"/>
</dbReference>
<dbReference type="PANTHER" id="PTHR42685:SF22">
    <property type="entry name" value="CONDITIONED MEDIUM FACTOR RECEPTOR 1"/>
    <property type="match status" value="1"/>
</dbReference>
<dbReference type="InterPro" id="IPR036188">
    <property type="entry name" value="FAD/NAD-bd_sf"/>
</dbReference>
<dbReference type="Gene3D" id="3.50.50.60">
    <property type="entry name" value="FAD/NAD(P)-binding domain"/>
    <property type="match status" value="1"/>
</dbReference>
<evidence type="ECO:0000259" key="1">
    <source>
        <dbReference type="Pfam" id="PF01494"/>
    </source>
</evidence>
<name>A0ABS0HVQ1_9HYPH</name>
<dbReference type="PROSITE" id="PS51257">
    <property type="entry name" value="PROKAR_LIPOPROTEIN"/>
    <property type="match status" value="1"/>
</dbReference>
<reference evidence="2 3" key="1">
    <citation type="submission" date="2020-11" db="EMBL/GenBank/DDBJ databases">
        <authorList>
            <person name="Kim M.K."/>
        </authorList>
    </citation>
    <scope>NUCLEOTIDE SEQUENCE [LARGE SCALE GENOMIC DNA]</scope>
    <source>
        <strain evidence="2 3">BT290</strain>
    </source>
</reference>
<organism evidence="2 3">
    <name type="scientific">Microvirga terrestris</name>
    <dbReference type="NCBI Taxonomy" id="2791024"/>
    <lineage>
        <taxon>Bacteria</taxon>
        <taxon>Pseudomonadati</taxon>
        <taxon>Pseudomonadota</taxon>
        <taxon>Alphaproteobacteria</taxon>
        <taxon>Hyphomicrobiales</taxon>
        <taxon>Methylobacteriaceae</taxon>
        <taxon>Microvirga</taxon>
    </lineage>
</organism>
<evidence type="ECO:0000313" key="2">
    <source>
        <dbReference type="EMBL" id="MBF9197580.1"/>
    </source>
</evidence>
<dbReference type="PANTHER" id="PTHR42685">
    <property type="entry name" value="GERANYLGERANYL DIPHOSPHATE REDUCTASE"/>
    <property type="match status" value="1"/>
</dbReference>
<dbReference type="SUPFAM" id="SSF51905">
    <property type="entry name" value="FAD/NAD(P)-binding domain"/>
    <property type="match status" value="1"/>
</dbReference>
<sequence length="384" mass="42008">MNGHRTEELVIVGGGLAGASAACILGREGRSVLLLERDVGARHKVCGEFLSVEAQTYLARLGIDLDALGASRISHLRLYHRGKKAEAELPFLARGLSRKILDEALLEKAISHGAQIMRGVTVRSITADERASWVDAGSLGRVRAETLFLASGKHDVRGAKRPISGSINDLIGFKMHYRLSEQQRTALDGAIEVILFDEGYAGLQLIEGGVANLCLVVSQRGFEQAGKSWDSLVNQVTRECPPVADRLRNAIALFERPFSIFQIPYGFVHHPDWTEPGGLFRLGDQMGVIPSFTGEGMSMALHSGYIAASMFLRNGRASTDFHRKMAANVRQQIRLAFLLNKAARFGPGQAVLFHLCRTWPSLMRQVAAFTRIRVGSIHKTAALS</sequence>